<dbReference type="InterPro" id="IPR031325">
    <property type="entry name" value="RHS_repeat"/>
</dbReference>
<dbReference type="Proteomes" id="UP000518605">
    <property type="component" value="Unassembled WGS sequence"/>
</dbReference>
<gene>
    <name evidence="1" type="ORF">FHS16_002605</name>
</gene>
<dbReference type="AlphaFoldDB" id="A0A7W5C7F1"/>
<dbReference type="Gene3D" id="2.180.10.10">
    <property type="entry name" value="RHS repeat-associated core"/>
    <property type="match status" value="1"/>
</dbReference>
<dbReference type="RefSeq" id="WP_183562593.1">
    <property type="nucleotide sequence ID" value="NZ_CBCSLB010000005.1"/>
</dbReference>
<protein>
    <submittedName>
        <fullName evidence="1">YD repeat-containing protein</fullName>
    </submittedName>
</protein>
<comment type="caution">
    <text evidence="1">The sequence shown here is derived from an EMBL/GenBank/DDBJ whole genome shotgun (WGS) entry which is preliminary data.</text>
</comment>
<accession>A0A7W5C7F1</accession>
<dbReference type="Gene3D" id="2.60.120.260">
    <property type="entry name" value="Galactose-binding domain-like"/>
    <property type="match status" value="1"/>
</dbReference>
<reference evidence="1 2" key="1">
    <citation type="submission" date="2020-08" db="EMBL/GenBank/DDBJ databases">
        <title>Genomic Encyclopedia of Type Strains, Phase III (KMG-III): the genomes of soil and plant-associated and newly described type strains.</title>
        <authorList>
            <person name="Whitman W."/>
        </authorList>
    </citation>
    <scope>NUCLEOTIDE SEQUENCE [LARGE SCALE GENOMIC DNA]</scope>
    <source>
        <strain evidence="1 2">CECT 8234</strain>
    </source>
</reference>
<dbReference type="Pfam" id="PF05593">
    <property type="entry name" value="RHS_repeat"/>
    <property type="match status" value="1"/>
</dbReference>
<keyword evidence="2" id="KW-1185">Reference proteome</keyword>
<sequence length="243" mass="25797">MNKKRLKWTSIVSVVLLLCIAVSWKVSALEYLYDDLNRLISAKEESGQTTHYEYDATGNLLSVAKTDGGATVVSSTYGVSDGWLPYFTSGVTADYQLGEQALPMLSQQPADTESGNNAQVAAPMAVQQISAQAAAPGGANVYKDIEVAGSGTYEIKGSAMAQSLNNAAAQVIVNYYDEQGALLSHDTVINLQAVSDYTSFEQSLIMPSGAAKARIHLQLLLLEADSAGEAGFTNIQFISAQTP</sequence>
<dbReference type="NCBIfam" id="TIGR01643">
    <property type="entry name" value="YD_repeat_2x"/>
    <property type="match status" value="1"/>
</dbReference>
<name>A0A7W5C7F1_9BACL</name>
<organism evidence="1 2">
    <name type="scientific">Paenibacillus endophyticus</name>
    <dbReference type="NCBI Taxonomy" id="1294268"/>
    <lineage>
        <taxon>Bacteria</taxon>
        <taxon>Bacillati</taxon>
        <taxon>Bacillota</taxon>
        <taxon>Bacilli</taxon>
        <taxon>Bacillales</taxon>
        <taxon>Paenibacillaceae</taxon>
        <taxon>Paenibacillus</taxon>
    </lineage>
</organism>
<evidence type="ECO:0000313" key="2">
    <source>
        <dbReference type="Proteomes" id="UP000518605"/>
    </source>
</evidence>
<evidence type="ECO:0000313" key="1">
    <source>
        <dbReference type="EMBL" id="MBB3152555.1"/>
    </source>
</evidence>
<dbReference type="InterPro" id="IPR006530">
    <property type="entry name" value="YD"/>
</dbReference>
<proteinExistence type="predicted"/>
<dbReference type="EMBL" id="JACHXW010000006">
    <property type="protein sequence ID" value="MBB3152555.1"/>
    <property type="molecule type" value="Genomic_DNA"/>
</dbReference>